<dbReference type="Proteomes" id="UP000284751">
    <property type="component" value="Unassembled WGS sequence"/>
</dbReference>
<dbReference type="InterPro" id="IPR024320">
    <property type="entry name" value="LPG_synthase_C"/>
</dbReference>
<feature type="domain" description="Phosphatidylglycerol lysyltransferase C-terminal" evidence="1">
    <location>
        <begin position="53"/>
        <end position="324"/>
    </location>
</feature>
<evidence type="ECO:0000313" key="3">
    <source>
        <dbReference type="Proteomes" id="UP000284751"/>
    </source>
</evidence>
<dbReference type="SUPFAM" id="SSF55729">
    <property type="entry name" value="Acyl-CoA N-acyltransferases (Nat)"/>
    <property type="match status" value="2"/>
</dbReference>
<dbReference type="EMBL" id="QRTC01000007">
    <property type="protein sequence ID" value="RGQ43290.1"/>
    <property type="molecule type" value="Genomic_DNA"/>
</dbReference>
<comment type="caution">
    <text evidence="2">The sequence shown here is derived from an EMBL/GenBank/DDBJ whole genome shotgun (WGS) entry which is preliminary data.</text>
</comment>
<dbReference type="PANTHER" id="PTHR41373:SF1">
    <property type="entry name" value="PHOSPHATIDYLGLYCEROL LYSYLTRANSFERASE C-TERMINAL DOMAIN-CONTAINING PROTEIN"/>
    <property type="match status" value="1"/>
</dbReference>
<dbReference type="AlphaFoldDB" id="A0A412B032"/>
<accession>A0A412B032</accession>
<protein>
    <submittedName>
        <fullName evidence="2">DUF2156 domain-containing protein</fullName>
    </submittedName>
</protein>
<gene>
    <name evidence="2" type="ORF">DWY99_03205</name>
</gene>
<sequence>MEKGSDRRLSLKNDHSPAGEIRSRIVMLEFKPITAADGVWARPLLLKADCISCGYTFANLFVWSTVYHTDLARFQDFVIARCFDHPNTPDSPYLYLFPEGDGDKRAAILEIVQDAAVHGKMPRLYSLSQRDKAWLEEQFPGIFAFTSCRGTFDYIYSSEELQNLPGKKFQKKRNHISRFLREHPDFVFEPITPENLEEVRAFNNAWSQLYGNSQDTGIQTEHLAVEMGLKHFFELELSGGLIRTDGKIIAFSYGSPVSGRVFDIHVEKALYDVNGAYNIINREFTRHFCGDYQWINREDDVSEEGLRKAKLSYNPAFLQEKFCADLLGGETGCFG</sequence>
<reference evidence="2 3" key="1">
    <citation type="submission" date="2018-08" db="EMBL/GenBank/DDBJ databases">
        <title>A genome reference for cultivated species of the human gut microbiota.</title>
        <authorList>
            <person name="Zou Y."/>
            <person name="Xue W."/>
            <person name="Luo G."/>
        </authorList>
    </citation>
    <scope>NUCLEOTIDE SEQUENCE [LARGE SCALE GENOMIC DNA]</scope>
    <source>
        <strain evidence="2 3">AF28-26</strain>
    </source>
</reference>
<organism evidence="2 3">
    <name type="scientific">[Clostridium] leptum</name>
    <dbReference type="NCBI Taxonomy" id="1535"/>
    <lineage>
        <taxon>Bacteria</taxon>
        <taxon>Bacillati</taxon>
        <taxon>Bacillota</taxon>
        <taxon>Clostridia</taxon>
        <taxon>Eubacteriales</taxon>
        <taxon>Oscillospiraceae</taxon>
        <taxon>Oscillospiraceae incertae sedis</taxon>
    </lineage>
</organism>
<dbReference type="InterPro" id="IPR016181">
    <property type="entry name" value="Acyl_CoA_acyltransferase"/>
</dbReference>
<dbReference type="PANTHER" id="PTHR41373">
    <property type="entry name" value="DUF2156 DOMAIN-CONTAINING PROTEIN"/>
    <property type="match status" value="1"/>
</dbReference>
<dbReference type="PIRSF" id="PIRSF018688">
    <property type="entry name" value="UCP018688"/>
    <property type="match status" value="1"/>
</dbReference>
<dbReference type="InterPro" id="IPR016732">
    <property type="entry name" value="UCP018688"/>
</dbReference>
<evidence type="ECO:0000313" key="2">
    <source>
        <dbReference type="EMBL" id="RGQ43290.1"/>
    </source>
</evidence>
<name>A0A412B032_9FIRM</name>
<proteinExistence type="predicted"/>
<dbReference type="Pfam" id="PF09924">
    <property type="entry name" value="LPG_synthase_C"/>
    <property type="match status" value="1"/>
</dbReference>
<evidence type="ECO:0000259" key="1">
    <source>
        <dbReference type="Pfam" id="PF09924"/>
    </source>
</evidence>
<dbReference type="Gene3D" id="3.40.630.30">
    <property type="match status" value="1"/>
</dbReference>